<gene>
    <name evidence="1" type="ORF">Q765_05705</name>
</gene>
<name>A0A0A2M7M6_9FLAO</name>
<dbReference type="RefSeq" id="WP_020212536.1">
    <property type="nucleotide sequence ID" value="NZ_JRLX01000004.1"/>
</dbReference>
<keyword evidence="2" id="KW-1185">Reference proteome</keyword>
<organism evidence="1 2">
    <name type="scientific">Flavobacterium rivuli WB 3.3-2 = DSM 21788</name>
    <dbReference type="NCBI Taxonomy" id="1121895"/>
    <lineage>
        <taxon>Bacteria</taxon>
        <taxon>Pseudomonadati</taxon>
        <taxon>Bacteroidota</taxon>
        <taxon>Flavobacteriia</taxon>
        <taxon>Flavobacteriales</taxon>
        <taxon>Flavobacteriaceae</taxon>
        <taxon>Flavobacterium</taxon>
    </lineage>
</organism>
<proteinExistence type="predicted"/>
<dbReference type="OrthoDB" id="5492672at2"/>
<accession>A0A0A2M7M6</accession>
<dbReference type="STRING" id="1121895.GCA_000378485_01397"/>
<dbReference type="EMBL" id="JRLX01000004">
    <property type="protein sequence ID" value="KGO87626.1"/>
    <property type="molecule type" value="Genomic_DNA"/>
</dbReference>
<dbReference type="AlphaFoldDB" id="A0A0A2M7M6"/>
<dbReference type="Pfam" id="PF09844">
    <property type="entry name" value="DUF2071"/>
    <property type="match status" value="1"/>
</dbReference>
<evidence type="ECO:0008006" key="3">
    <source>
        <dbReference type="Google" id="ProtNLM"/>
    </source>
</evidence>
<evidence type="ECO:0000313" key="2">
    <source>
        <dbReference type="Proteomes" id="UP000030152"/>
    </source>
</evidence>
<comment type="caution">
    <text evidence="1">The sequence shown here is derived from an EMBL/GenBank/DDBJ whole genome shotgun (WGS) entry which is preliminary data.</text>
</comment>
<protein>
    <recommendedName>
        <fullName evidence="3">DUF2071 domain-containing protein</fullName>
    </recommendedName>
</protein>
<dbReference type="InterPro" id="IPR018644">
    <property type="entry name" value="DUF2071"/>
</dbReference>
<dbReference type="eggNOG" id="COG3361">
    <property type="taxonomic scope" value="Bacteria"/>
</dbReference>
<reference evidence="1 2" key="1">
    <citation type="submission" date="2013-09" db="EMBL/GenBank/DDBJ databases">
        <authorList>
            <person name="Zeng Z."/>
            <person name="Chen C."/>
        </authorList>
    </citation>
    <scope>NUCLEOTIDE SEQUENCE [LARGE SCALE GENOMIC DNA]</scope>
    <source>
        <strain evidence="1 2">WB 3.3-2</strain>
    </source>
</reference>
<evidence type="ECO:0000313" key="1">
    <source>
        <dbReference type="EMBL" id="KGO87626.1"/>
    </source>
</evidence>
<sequence>MKIPAIHGYIDRRILINYTLDPDVASALLPAPFRPLLHNGRAIMGICLIRLKNIKPKGFNDMLGISSENGAHRFAVEWDENGITKQGVYIPRRDTSSYINTIAGGRLFPGKHYKAKFSVDEQAGNYNVGFVSNDATTLSISASQSNLFPQTSIFENLESASAFFQNGSLGYTPAGKGFDGVKLHTLSWQVSALAVHSVQSSYFEDEIRFPKGSVVFDNALLMKNIEHEWQMLQRIP</sequence>
<dbReference type="Proteomes" id="UP000030152">
    <property type="component" value="Unassembled WGS sequence"/>
</dbReference>